<keyword evidence="4" id="KW-1185">Reference proteome</keyword>
<evidence type="ECO:0000313" key="4">
    <source>
        <dbReference type="Proteomes" id="UP000242869"/>
    </source>
</evidence>
<dbReference type="InterPro" id="IPR046703">
    <property type="entry name" value="DUF6776"/>
</dbReference>
<dbReference type="AlphaFoldDB" id="A0A1I4WF52"/>
<protein>
    <submittedName>
        <fullName evidence="3">Uncharacterized protein</fullName>
    </submittedName>
</protein>
<keyword evidence="2" id="KW-0472">Membrane</keyword>
<keyword evidence="1" id="KW-0175">Coiled coil</keyword>
<feature type="coiled-coil region" evidence="1">
    <location>
        <begin position="64"/>
        <end position="100"/>
    </location>
</feature>
<dbReference type="EMBL" id="FOVE01000003">
    <property type="protein sequence ID" value="SFN12047.1"/>
    <property type="molecule type" value="Genomic_DNA"/>
</dbReference>
<dbReference type="STRING" id="83765.SAMN05660284_00574"/>
<organism evidence="3 4">
    <name type="scientific">Formivibrio citricus</name>
    <dbReference type="NCBI Taxonomy" id="83765"/>
    <lineage>
        <taxon>Bacteria</taxon>
        <taxon>Pseudomonadati</taxon>
        <taxon>Pseudomonadota</taxon>
        <taxon>Betaproteobacteria</taxon>
        <taxon>Neisseriales</taxon>
        <taxon>Chitinibacteraceae</taxon>
        <taxon>Formivibrio</taxon>
    </lineage>
</organism>
<dbReference type="RefSeq" id="WP_091191161.1">
    <property type="nucleotide sequence ID" value="NZ_FOVE01000003.1"/>
</dbReference>
<evidence type="ECO:0000256" key="2">
    <source>
        <dbReference type="SAM" id="Phobius"/>
    </source>
</evidence>
<name>A0A1I4WF52_9NEIS</name>
<keyword evidence="2" id="KW-0812">Transmembrane</keyword>
<accession>A0A1I4WF52</accession>
<evidence type="ECO:0000313" key="3">
    <source>
        <dbReference type="EMBL" id="SFN12047.1"/>
    </source>
</evidence>
<dbReference type="Proteomes" id="UP000242869">
    <property type="component" value="Unassembled WGS sequence"/>
</dbReference>
<gene>
    <name evidence="3" type="ORF">SAMN05660284_00574</name>
</gene>
<evidence type="ECO:0000256" key="1">
    <source>
        <dbReference type="SAM" id="Coils"/>
    </source>
</evidence>
<feature type="transmembrane region" description="Helical" evidence="2">
    <location>
        <begin position="31"/>
        <end position="53"/>
    </location>
</feature>
<reference evidence="4" key="1">
    <citation type="submission" date="2016-10" db="EMBL/GenBank/DDBJ databases">
        <authorList>
            <person name="Varghese N."/>
            <person name="Submissions S."/>
        </authorList>
    </citation>
    <scope>NUCLEOTIDE SEQUENCE [LARGE SCALE GENOMIC DNA]</scope>
    <source>
        <strain evidence="4">DSM 6150</strain>
    </source>
</reference>
<dbReference type="Pfam" id="PF20567">
    <property type="entry name" value="DUF6776"/>
    <property type="match status" value="1"/>
</dbReference>
<proteinExistence type="predicted"/>
<sequence length="243" mass="26813">MPIKRFYRQQRAHLASAPMALRPAPSRRMRIARAGIALMFIGGLLAAGGWLGWIESKAAHSSGFDAQTERVAELEKQVAAADAARRLAEQRAAVEIATRETLTRELAQSQAAASSRLETLTFLESLLTVNDRARALRFVACELQSLGDGRRFRYRGLLAQGFNSAAEFNGRLVVGVDYLKRGQRGRYVQGEDKPQPVHVKHYERLEGVIELPSDAQPQLLDARILSHDGKQVVAQCQKKVGGV</sequence>
<keyword evidence="2" id="KW-1133">Transmembrane helix</keyword>
<dbReference type="OrthoDB" id="8585321at2"/>